<evidence type="ECO:0000256" key="7">
    <source>
        <dbReference type="ARBA" id="ARBA00023136"/>
    </source>
</evidence>
<feature type="compositionally biased region" description="Polar residues" evidence="8">
    <location>
        <begin position="368"/>
        <end position="382"/>
    </location>
</feature>
<evidence type="ECO:0000256" key="8">
    <source>
        <dbReference type="SAM" id="MobiDB-lite"/>
    </source>
</evidence>
<evidence type="ECO:0000256" key="9">
    <source>
        <dbReference type="SAM" id="Phobius"/>
    </source>
</evidence>
<dbReference type="FunFam" id="2.60.40.150:FF:000167">
    <property type="entry name" value="Multiple C2 domains, transmembrane 2a"/>
    <property type="match status" value="1"/>
</dbReference>
<dbReference type="Gene3D" id="2.60.40.150">
    <property type="entry name" value="C2 domain"/>
    <property type="match status" value="2"/>
</dbReference>
<feature type="transmembrane region" description="Helical" evidence="9">
    <location>
        <begin position="850"/>
        <end position="867"/>
    </location>
</feature>
<sequence>MESPMASACASSLESCFFQPGSSPWISYRQKRNILADEGFKGSTQSLEEYSVNQSFSSFASSKSQLNRQIALSNDNSLESHEGVPGTWNKNNREAETFSRNFSESSSHRKRSSDGEMPRFLIEPSVNEDDLRCHGSWDQSLNNEKRSGSERNLTNSLSLPVDALSFSVRERRFSDNDTEYVRSESELKKKQSSLMDLSNKLKNLTLSFRKTEPACKSIGKSASAHDLDRLRQNSHESWTDQRESDGSEGKSSALVKHKISLMKNTRPSNFTPSRPARCKTLPASKAGQKKLPLSSGNPPENQRRSSITIDPSSKTASSDFSTDSETFYARRHEHPDTTSLASFISVDQKPKSRSFLATKTSKNRSHSYDVTNESRSRSNSFAASPDLSGLGSVGLAAVAAGAAASALACNNNSSIDLEESNNNNSNESSTVEDSGIVPLATKRSRLIGSFFKRDPPAPANSQALVVAAKDNTSLASLGSFRRRKPFTISKYLQRGSSKLAEQQRRLKNQLWSAVVNIILVEGRDLLPMDPDGFSDPYAKFRLGNEKFKSKADARTLNPKWLEQFDFHLYDDQTHILEVTVWDKDARSKDDFMGKSILDLNEFEREKTHDIWTDLLDGAGKVHLLLTISGLTTDNCASDIAMHRDNPDDIREILDRYKWSRSLQNLKDVGHLTVKIYRAQGLASADIGGKSDPFCVVELINDRVQTHTEYKTLTPTWNKVFVMNVRDIHSVLEVTVYDEDRDHKVEFLGKVMVPLLRIHNGEKKWYALKDKKMRARAKGHYPEILMELSVHWNLLRAAVRTFTPRDYKYMQKDLKFNRQIFIRNVNRLKGTINQMVEGGVIINQIFTWQNPLQSSMAFVGFLLGVYFFEMYMIPLALLGIFFKNYVVISLVGSLMHKDDELETSSDIEDDDDDEKDKITKEEEKKSLKERLTAIQEVTATVQNAIGFIASTQESIKNTFNFSVPLLSWMMVFALMCVALVLYYVPLRALVFVVGVNKFLKNLLRPNAINNNELVDFLSRVPDDENLRDYREIRLSPTMMEERRREMRKRKHN</sequence>
<dbReference type="GO" id="GO:0005509">
    <property type="term" value="F:calcium ion binding"/>
    <property type="evidence" value="ECO:0007669"/>
    <property type="project" value="TreeGrafter"/>
</dbReference>
<evidence type="ECO:0000259" key="10">
    <source>
        <dbReference type="PROSITE" id="PS50004"/>
    </source>
</evidence>
<dbReference type="GeneID" id="108677987"/>
<dbReference type="AlphaFoldDB" id="A0A979FHU4"/>
<dbReference type="InterPro" id="IPR035892">
    <property type="entry name" value="C2_domain_sf"/>
</dbReference>
<dbReference type="FunFam" id="2.60.40.150:FF:000050">
    <property type="entry name" value="Multiple C2 and transmembrane domain containing 1"/>
    <property type="match status" value="1"/>
</dbReference>
<name>A0A979FHU4_HYAAZ</name>
<feature type="transmembrane region" description="Helical" evidence="9">
    <location>
        <begin position="874"/>
        <end position="894"/>
    </location>
</feature>
<protein>
    <submittedName>
        <fullName evidence="12">Multiple C2 and transmembrane domain-containing protein isoform X1</fullName>
    </submittedName>
</protein>
<dbReference type="PANTHER" id="PTHR45911">
    <property type="entry name" value="C2 DOMAIN-CONTAINING PROTEIN"/>
    <property type="match status" value="1"/>
</dbReference>
<comment type="subcellular location">
    <subcellularLocation>
        <location evidence="1">Membrane</location>
        <topology evidence="1">Multi-pass membrane protein</topology>
    </subcellularLocation>
</comment>
<feature type="region of interest" description="Disordered" evidence="8">
    <location>
        <begin position="71"/>
        <end position="119"/>
    </location>
</feature>
<feature type="region of interest" description="Disordered" evidence="8">
    <location>
        <begin position="352"/>
        <end position="383"/>
    </location>
</feature>
<reference evidence="12" key="1">
    <citation type="submission" date="2025-08" db="UniProtKB">
        <authorList>
            <consortium name="RefSeq"/>
        </authorList>
    </citation>
    <scope>IDENTIFICATION</scope>
    <source>
        <tissue evidence="12">Whole organism</tissue>
    </source>
</reference>
<dbReference type="OrthoDB" id="5973539at2759"/>
<dbReference type="PRINTS" id="PR00360">
    <property type="entry name" value="C2DOMAIN"/>
</dbReference>
<evidence type="ECO:0000256" key="4">
    <source>
        <dbReference type="ARBA" id="ARBA00022737"/>
    </source>
</evidence>
<dbReference type="PROSITE" id="PS50004">
    <property type="entry name" value="C2"/>
    <property type="match status" value="2"/>
</dbReference>
<dbReference type="GO" id="GO:0030672">
    <property type="term" value="C:synaptic vesicle membrane"/>
    <property type="evidence" value="ECO:0007669"/>
    <property type="project" value="TreeGrafter"/>
</dbReference>
<gene>
    <name evidence="12" type="primary">LOC108677987</name>
</gene>
<dbReference type="Pfam" id="PF08372">
    <property type="entry name" value="PRT_C"/>
    <property type="match status" value="1"/>
</dbReference>
<feature type="transmembrane region" description="Helical" evidence="9">
    <location>
        <begin position="964"/>
        <end position="983"/>
    </location>
</feature>
<evidence type="ECO:0000256" key="1">
    <source>
        <dbReference type="ARBA" id="ARBA00004141"/>
    </source>
</evidence>
<feature type="domain" description="C2" evidence="10">
    <location>
        <begin position="493"/>
        <end position="612"/>
    </location>
</feature>
<dbReference type="PANTHER" id="PTHR45911:SF4">
    <property type="entry name" value="MULTIPLE C2 AND TRANSMEMBRANE DOMAIN-CONTAINING PROTEIN"/>
    <property type="match status" value="1"/>
</dbReference>
<evidence type="ECO:0000313" key="12">
    <source>
        <dbReference type="RefSeq" id="XP_047735865.1"/>
    </source>
</evidence>
<dbReference type="CDD" id="cd08377">
    <property type="entry name" value="C2C_MCTP_PRT"/>
    <property type="match status" value="1"/>
</dbReference>
<keyword evidence="2 9" id="KW-0812">Transmembrane</keyword>
<proteinExistence type="predicted"/>
<feature type="region of interest" description="Disordered" evidence="8">
    <location>
        <begin position="217"/>
        <end position="324"/>
    </location>
</feature>
<feature type="compositionally biased region" description="Polar residues" evidence="8">
    <location>
        <begin position="294"/>
        <end position="324"/>
    </location>
</feature>
<dbReference type="CTD" id="37165"/>
<keyword evidence="11" id="KW-1185">Reference proteome</keyword>
<keyword evidence="6 9" id="KW-1133">Transmembrane helix</keyword>
<accession>A0A979FHU4</accession>
<feature type="compositionally biased region" description="Basic and acidic residues" evidence="8">
    <location>
        <begin position="223"/>
        <end position="248"/>
    </location>
</feature>
<dbReference type="GO" id="GO:0046928">
    <property type="term" value="P:regulation of neurotransmitter secretion"/>
    <property type="evidence" value="ECO:0007669"/>
    <property type="project" value="TreeGrafter"/>
</dbReference>
<dbReference type="InterPro" id="IPR013583">
    <property type="entry name" value="MCTP_C"/>
</dbReference>
<keyword evidence="7 9" id="KW-0472">Membrane</keyword>
<feature type="domain" description="C2" evidence="10">
    <location>
        <begin position="654"/>
        <end position="769"/>
    </location>
</feature>
<evidence type="ECO:0000256" key="5">
    <source>
        <dbReference type="ARBA" id="ARBA00022837"/>
    </source>
</evidence>
<evidence type="ECO:0000256" key="6">
    <source>
        <dbReference type="ARBA" id="ARBA00022989"/>
    </source>
</evidence>
<dbReference type="SUPFAM" id="SSF49562">
    <property type="entry name" value="C2 domain (Calcium/lipid-binding domain, CaLB)"/>
    <property type="match status" value="2"/>
</dbReference>
<evidence type="ECO:0000313" key="11">
    <source>
        <dbReference type="Proteomes" id="UP000694843"/>
    </source>
</evidence>
<dbReference type="CDD" id="cd08376">
    <property type="entry name" value="C2B_MCTP_PRT"/>
    <property type="match status" value="1"/>
</dbReference>
<keyword evidence="3" id="KW-0479">Metal-binding</keyword>
<keyword evidence="4" id="KW-0677">Repeat</keyword>
<dbReference type="KEGG" id="hazt:108677987"/>
<dbReference type="Proteomes" id="UP000694843">
    <property type="component" value="Unplaced"/>
</dbReference>
<dbReference type="InterPro" id="IPR000008">
    <property type="entry name" value="C2_dom"/>
</dbReference>
<organism evidence="11 12">
    <name type="scientific">Hyalella azteca</name>
    <name type="common">Amphipod</name>
    <dbReference type="NCBI Taxonomy" id="294128"/>
    <lineage>
        <taxon>Eukaryota</taxon>
        <taxon>Metazoa</taxon>
        <taxon>Ecdysozoa</taxon>
        <taxon>Arthropoda</taxon>
        <taxon>Crustacea</taxon>
        <taxon>Multicrustacea</taxon>
        <taxon>Malacostraca</taxon>
        <taxon>Eumalacostraca</taxon>
        <taxon>Peracarida</taxon>
        <taxon>Amphipoda</taxon>
        <taxon>Senticaudata</taxon>
        <taxon>Talitrida</taxon>
        <taxon>Talitroidea</taxon>
        <taxon>Hyalellidae</taxon>
        <taxon>Hyalella</taxon>
    </lineage>
</organism>
<dbReference type="SMART" id="SM00239">
    <property type="entry name" value="C2"/>
    <property type="match status" value="2"/>
</dbReference>
<keyword evidence="5" id="KW-0106">Calcium</keyword>
<dbReference type="Pfam" id="PF00168">
    <property type="entry name" value="C2"/>
    <property type="match status" value="2"/>
</dbReference>
<feature type="compositionally biased region" description="Polar residues" evidence="8">
    <location>
        <begin position="262"/>
        <end position="272"/>
    </location>
</feature>
<dbReference type="RefSeq" id="XP_047735865.1">
    <property type="nucleotide sequence ID" value="XM_047879909.1"/>
</dbReference>
<evidence type="ECO:0000256" key="3">
    <source>
        <dbReference type="ARBA" id="ARBA00022723"/>
    </source>
</evidence>
<evidence type="ECO:0000256" key="2">
    <source>
        <dbReference type="ARBA" id="ARBA00022692"/>
    </source>
</evidence>